<dbReference type="RefSeq" id="WP_073056740.1">
    <property type="nucleotide sequence ID" value="NZ_FQUP01000004.1"/>
</dbReference>
<dbReference type="STRING" id="1122133.SAMN02745157_4190"/>
<gene>
    <name evidence="1" type="ORF">SAMN02745157_4190</name>
</gene>
<dbReference type="AlphaFoldDB" id="A0A1M5JER7"/>
<dbReference type="OrthoDB" id="8420484at2"/>
<reference evidence="1 2" key="1">
    <citation type="submission" date="2016-11" db="EMBL/GenBank/DDBJ databases">
        <authorList>
            <person name="Jaros S."/>
            <person name="Januszkiewicz K."/>
            <person name="Wedrychowicz H."/>
        </authorList>
    </citation>
    <scope>NUCLEOTIDE SEQUENCE [LARGE SCALE GENOMIC DNA]</scope>
    <source>
        <strain evidence="1 2">DSM 19436</strain>
    </source>
</reference>
<evidence type="ECO:0000313" key="2">
    <source>
        <dbReference type="Proteomes" id="UP000184485"/>
    </source>
</evidence>
<sequence>MPHLRIAPEGIGLHLWLVPERKPPQPIEIDDLDISDDLADRIEAWGDAFDAVIDDSLPPATGFPSPEAEIVWRAEGQLIAAALKDELGAEWEIETRF</sequence>
<proteinExistence type="predicted"/>
<name>A0A1M5JER7_9HYPH</name>
<keyword evidence="2" id="KW-1185">Reference proteome</keyword>
<organism evidence="1 2">
    <name type="scientific">Kaistia soli DSM 19436</name>
    <dbReference type="NCBI Taxonomy" id="1122133"/>
    <lineage>
        <taxon>Bacteria</taxon>
        <taxon>Pseudomonadati</taxon>
        <taxon>Pseudomonadota</taxon>
        <taxon>Alphaproteobacteria</taxon>
        <taxon>Hyphomicrobiales</taxon>
        <taxon>Kaistiaceae</taxon>
        <taxon>Kaistia</taxon>
    </lineage>
</organism>
<evidence type="ECO:0000313" key="1">
    <source>
        <dbReference type="EMBL" id="SHG39028.1"/>
    </source>
</evidence>
<dbReference type="Proteomes" id="UP000184485">
    <property type="component" value="Unassembled WGS sequence"/>
</dbReference>
<protein>
    <submittedName>
        <fullName evidence="1">Uncharacterized protein</fullName>
    </submittedName>
</protein>
<dbReference type="EMBL" id="FQUP01000004">
    <property type="protein sequence ID" value="SHG39028.1"/>
    <property type="molecule type" value="Genomic_DNA"/>
</dbReference>
<accession>A0A1M5JER7</accession>